<reference evidence="4" key="2">
    <citation type="journal article" date="2007" name="PLoS Biol.">
        <title>Survey sequencing and comparative analysis of the elephant shark (Callorhinchus milii) genome.</title>
        <authorList>
            <person name="Venkatesh B."/>
            <person name="Kirkness E.F."/>
            <person name="Loh Y.H."/>
            <person name="Halpern A.L."/>
            <person name="Lee A.P."/>
            <person name="Johnson J."/>
            <person name="Dandona N."/>
            <person name="Viswanathan L.D."/>
            <person name="Tay A."/>
            <person name="Venter J.C."/>
            <person name="Strausberg R.L."/>
            <person name="Brenner S."/>
        </authorList>
    </citation>
    <scope>NUCLEOTIDE SEQUENCE [LARGE SCALE GENOMIC DNA]</scope>
</reference>
<evidence type="ECO:0000313" key="4">
    <source>
        <dbReference type="Proteomes" id="UP000314986"/>
    </source>
</evidence>
<dbReference type="InParanoid" id="A0A4W3K1J7"/>
<dbReference type="GO" id="GO:0005829">
    <property type="term" value="C:cytosol"/>
    <property type="evidence" value="ECO:0007669"/>
    <property type="project" value="TreeGrafter"/>
</dbReference>
<dbReference type="Ensembl" id="ENSCMIT00000038335.1">
    <property type="protein sequence ID" value="ENSCMIP00000037790.1"/>
    <property type="gene ID" value="ENSCMIG00000015877.1"/>
</dbReference>
<reference evidence="3" key="5">
    <citation type="submission" date="2025-09" db="UniProtKB">
        <authorList>
            <consortium name="Ensembl"/>
        </authorList>
    </citation>
    <scope>IDENTIFICATION</scope>
</reference>
<dbReference type="SUPFAM" id="SSF53335">
    <property type="entry name" value="S-adenosyl-L-methionine-dependent methyltransferases"/>
    <property type="match status" value="1"/>
</dbReference>
<dbReference type="GeneTree" id="ENSGT00940000161297"/>
<reference evidence="4" key="3">
    <citation type="journal article" date="2014" name="Nature">
        <title>Elephant shark genome provides unique insights into gnathostome evolution.</title>
        <authorList>
            <consortium name="International Elephant Shark Genome Sequencing Consortium"/>
            <person name="Venkatesh B."/>
            <person name="Lee A.P."/>
            <person name="Ravi V."/>
            <person name="Maurya A.K."/>
            <person name="Lian M.M."/>
            <person name="Swann J.B."/>
            <person name="Ohta Y."/>
            <person name="Flajnik M.F."/>
            <person name="Sutoh Y."/>
            <person name="Kasahara M."/>
            <person name="Hoon S."/>
            <person name="Gangu V."/>
            <person name="Roy S.W."/>
            <person name="Irimia M."/>
            <person name="Korzh V."/>
            <person name="Kondrychyn I."/>
            <person name="Lim Z.W."/>
            <person name="Tay B.H."/>
            <person name="Tohari S."/>
            <person name="Kong K.W."/>
            <person name="Ho S."/>
            <person name="Lorente-Galdos B."/>
            <person name="Quilez J."/>
            <person name="Marques-Bonet T."/>
            <person name="Raney B.J."/>
            <person name="Ingham P.W."/>
            <person name="Tay A."/>
            <person name="Hillier L.W."/>
            <person name="Minx P."/>
            <person name="Boehm T."/>
            <person name="Wilson R.K."/>
            <person name="Brenner S."/>
            <person name="Warren W.C."/>
        </authorList>
    </citation>
    <scope>NUCLEOTIDE SEQUENCE [LARGE SCALE GENOMIC DNA]</scope>
</reference>
<evidence type="ECO:0000256" key="1">
    <source>
        <dbReference type="ARBA" id="ARBA00022603"/>
    </source>
</evidence>
<organism evidence="3 4">
    <name type="scientific">Callorhinchus milii</name>
    <name type="common">Ghost shark</name>
    <dbReference type="NCBI Taxonomy" id="7868"/>
    <lineage>
        <taxon>Eukaryota</taxon>
        <taxon>Metazoa</taxon>
        <taxon>Chordata</taxon>
        <taxon>Craniata</taxon>
        <taxon>Vertebrata</taxon>
        <taxon>Chondrichthyes</taxon>
        <taxon>Holocephali</taxon>
        <taxon>Chimaeriformes</taxon>
        <taxon>Callorhinchidae</taxon>
        <taxon>Callorhinchus</taxon>
    </lineage>
</organism>
<dbReference type="PANTHER" id="PTHR14614:SF5">
    <property type="entry name" value="EEF1A LYSINE METHYLTRANSFERASE 3"/>
    <property type="match status" value="1"/>
</dbReference>
<dbReference type="GO" id="GO:0032259">
    <property type="term" value="P:methylation"/>
    <property type="evidence" value="ECO:0007669"/>
    <property type="project" value="UniProtKB-KW"/>
</dbReference>
<keyword evidence="1" id="KW-0808">Transferase</keyword>
<proteinExistence type="predicted"/>
<reference evidence="4" key="1">
    <citation type="journal article" date="2006" name="Science">
        <title>Ancient noncoding elements conserved in the human genome.</title>
        <authorList>
            <person name="Venkatesh B."/>
            <person name="Kirkness E.F."/>
            <person name="Loh Y.H."/>
            <person name="Halpern A.L."/>
            <person name="Lee A.P."/>
            <person name="Johnson J."/>
            <person name="Dandona N."/>
            <person name="Viswanathan L.D."/>
            <person name="Tay A."/>
            <person name="Venter J.C."/>
            <person name="Strausberg R.L."/>
            <person name="Brenner S."/>
        </authorList>
    </citation>
    <scope>NUCLEOTIDE SEQUENCE [LARGE SCALE GENOMIC DNA]</scope>
</reference>
<keyword evidence="4" id="KW-1185">Reference proteome</keyword>
<name>A0A4W3K1J7_CALMI</name>
<dbReference type="Gene3D" id="3.40.50.150">
    <property type="entry name" value="Vaccinia Virus protein VP39"/>
    <property type="match status" value="1"/>
</dbReference>
<accession>A0A4W3K1J7</accession>
<dbReference type="Proteomes" id="UP000314986">
    <property type="component" value="Unassembled WGS sequence"/>
</dbReference>
<dbReference type="CDD" id="cd02440">
    <property type="entry name" value="AdoMet_MTases"/>
    <property type="match status" value="1"/>
</dbReference>
<keyword evidence="2" id="KW-0949">S-adenosyl-L-methionine</keyword>
<dbReference type="GO" id="GO:0008168">
    <property type="term" value="F:methyltransferase activity"/>
    <property type="evidence" value="ECO:0007669"/>
    <property type="project" value="UniProtKB-KW"/>
</dbReference>
<dbReference type="GO" id="GO:0032991">
    <property type="term" value="C:protein-containing complex"/>
    <property type="evidence" value="ECO:0007669"/>
    <property type="project" value="TreeGrafter"/>
</dbReference>
<dbReference type="InterPro" id="IPR029063">
    <property type="entry name" value="SAM-dependent_MTases_sf"/>
</dbReference>
<dbReference type="Pfam" id="PF10294">
    <property type="entry name" value="Methyltransf_16"/>
    <property type="match status" value="1"/>
</dbReference>
<sequence>RLRFGEHVRIVIENYTNDFILPSTVWEAARFLCQYFESMKITFTGKKVIELGSGTGLVGILAVLLGGDVTLTDLPLVLNQIKDNVSANKLHRTKVHALLWGEDQKFFPNDYDIILGSDIVYLECGYPSLIQTLQDLSNENTVIYLSSRNWKPFDKLDFYLKTMGLWFSCLSTKKQQLMNVHRSLKSY</sequence>
<protein>
    <submittedName>
        <fullName evidence="3">Uncharacterized protein</fullName>
    </submittedName>
</protein>
<keyword evidence="1" id="KW-0489">Methyltransferase</keyword>
<evidence type="ECO:0000313" key="3">
    <source>
        <dbReference type="Ensembl" id="ENSCMIP00000037790.1"/>
    </source>
</evidence>
<evidence type="ECO:0000256" key="2">
    <source>
        <dbReference type="ARBA" id="ARBA00022691"/>
    </source>
</evidence>
<dbReference type="STRING" id="7868.ENSCMIP00000037790"/>
<dbReference type="AlphaFoldDB" id="A0A4W3K1J7"/>
<dbReference type="InterPro" id="IPR019410">
    <property type="entry name" value="Methyltransf_16"/>
</dbReference>
<dbReference type="PANTHER" id="PTHR14614">
    <property type="entry name" value="HEPATOCELLULAR CARCINOMA-ASSOCIATED ANTIGEN"/>
    <property type="match status" value="1"/>
</dbReference>
<reference evidence="3" key="4">
    <citation type="submission" date="2025-08" db="UniProtKB">
        <authorList>
            <consortium name="Ensembl"/>
        </authorList>
    </citation>
    <scope>IDENTIFICATION</scope>
</reference>